<feature type="domain" description="FH2" evidence="3">
    <location>
        <begin position="1"/>
        <end position="62"/>
    </location>
</feature>
<dbReference type="GO" id="GO:0043332">
    <property type="term" value="C:mating projection tip"/>
    <property type="evidence" value="ECO:0007669"/>
    <property type="project" value="TreeGrafter"/>
</dbReference>
<proteinExistence type="predicted"/>
<dbReference type="PROSITE" id="PS51444">
    <property type="entry name" value="FH2"/>
    <property type="match status" value="1"/>
</dbReference>
<dbReference type="Proteomes" id="UP001165063">
    <property type="component" value="Unassembled WGS sequence"/>
</dbReference>
<evidence type="ECO:0000259" key="3">
    <source>
        <dbReference type="PROSITE" id="PS51444"/>
    </source>
</evidence>
<dbReference type="PANTHER" id="PTHR47102">
    <property type="entry name" value="PROTEIN BNI1"/>
    <property type="match status" value="1"/>
</dbReference>
<dbReference type="GO" id="GO:0005935">
    <property type="term" value="C:cellular bud neck"/>
    <property type="evidence" value="ECO:0007669"/>
    <property type="project" value="TreeGrafter"/>
</dbReference>
<feature type="compositionally biased region" description="Polar residues" evidence="2">
    <location>
        <begin position="229"/>
        <end position="243"/>
    </location>
</feature>
<accession>A0A9W6Z6E6</accession>
<dbReference type="GO" id="GO:1903475">
    <property type="term" value="P:mitotic actomyosin contractile ring assembly"/>
    <property type="evidence" value="ECO:0007669"/>
    <property type="project" value="TreeGrafter"/>
</dbReference>
<feature type="coiled-coil region" evidence="1">
    <location>
        <begin position="36"/>
        <end position="63"/>
    </location>
</feature>
<comment type="caution">
    <text evidence="4">The sequence shown here is derived from an EMBL/GenBank/DDBJ whole genome shotgun (WGS) entry which is preliminary data.</text>
</comment>
<evidence type="ECO:0000256" key="2">
    <source>
        <dbReference type="SAM" id="MobiDB-lite"/>
    </source>
</evidence>
<protein>
    <submittedName>
        <fullName evidence="4">Unnamed protein product</fullName>
    </submittedName>
</protein>
<keyword evidence="5" id="KW-1185">Reference proteome</keyword>
<dbReference type="SUPFAM" id="SSF101447">
    <property type="entry name" value="Formin homology 2 domain (FH2 domain)"/>
    <property type="match status" value="1"/>
</dbReference>
<dbReference type="GO" id="GO:0051017">
    <property type="term" value="P:actin filament bundle assembly"/>
    <property type="evidence" value="ECO:0007669"/>
    <property type="project" value="TreeGrafter"/>
</dbReference>
<dbReference type="Gene3D" id="1.20.58.2220">
    <property type="entry name" value="Formin, FH2 domain"/>
    <property type="match status" value="1"/>
</dbReference>
<dbReference type="EMBL" id="BSXU01005425">
    <property type="protein sequence ID" value="GMG53517.1"/>
    <property type="molecule type" value="Genomic_DNA"/>
</dbReference>
<gene>
    <name evidence="4" type="ORF">Amon01_000741600</name>
</gene>
<reference evidence="4" key="1">
    <citation type="submission" date="2023-04" db="EMBL/GenBank/DDBJ databases">
        <title>Ambrosiozyma monospora NBRC 1965.</title>
        <authorList>
            <person name="Ichikawa N."/>
            <person name="Sato H."/>
            <person name="Tonouchi N."/>
        </authorList>
    </citation>
    <scope>NUCLEOTIDE SEQUENCE</scope>
    <source>
        <strain evidence="4">NBRC 1965</strain>
    </source>
</reference>
<dbReference type="InterPro" id="IPR042201">
    <property type="entry name" value="FH2_Formin_sf"/>
</dbReference>
<keyword evidence="1" id="KW-0175">Coiled coil</keyword>
<sequence length="318" mass="34854">MEKFDKMMKYFGEDPNADEFVRNSFFRKFSDFIESFEKVSKENKEFEERNRKYELSLRKIEEKKVKQAKKEAEVATTSKNSGMEKFLQQLRQTGTSRAQPSSAKIRQWAKKHATGKASAGEDGDTASGAENGSSNVADGDVSIDADSSNISLPSVAEETDLRSKTQDLLMRLTRQATGDDMGTANASGSATGGTTSGASTTVNGSASDLQFKLSDFKLSDRMRKRLQEKGQSLSRHSSVSSIDVESLLKNDDVSSSRVNKLGVTGNPLLEEDEDDDDGGVSDAVVDLISEPSHSYMSSKVDLDSDDIHSKDDFEDAME</sequence>
<feature type="region of interest" description="Disordered" evidence="2">
    <location>
        <begin position="72"/>
        <end position="204"/>
    </location>
</feature>
<evidence type="ECO:0000313" key="4">
    <source>
        <dbReference type="EMBL" id="GMG53517.1"/>
    </source>
</evidence>
<feature type="compositionally biased region" description="Acidic residues" evidence="2">
    <location>
        <begin position="269"/>
        <end position="279"/>
    </location>
</feature>
<dbReference type="GO" id="GO:0051016">
    <property type="term" value="P:barbed-end actin filament capping"/>
    <property type="evidence" value="ECO:0007669"/>
    <property type="project" value="TreeGrafter"/>
</dbReference>
<feature type="region of interest" description="Disordered" evidence="2">
    <location>
        <begin position="226"/>
        <end position="318"/>
    </location>
</feature>
<feature type="compositionally biased region" description="Basic and acidic residues" evidence="2">
    <location>
        <begin position="300"/>
        <end position="311"/>
    </location>
</feature>
<feature type="compositionally biased region" description="Polar residues" evidence="2">
    <location>
        <begin position="89"/>
        <end position="104"/>
    </location>
</feature>
<dbReference type="InterPro" id="IPR051661">
    <property type="entry name" value="Actin_filament_regulator"/>
</dbReference>
<evidence type="ECO:0000313" key="5">
    <source>
        <dbReference type="Proteomes" id="UP001165063"/>
    </source>
</evidence>
<dbReference type="GO" id="GO:0032153">
    <property type="term" value="C:cell division site"/>
    <property type="evidence" value="ECO:0007669"/>
    <property type="project" value="TreeGrafter"/>
</dbReference>
<organism evidence="4 5">
    <name type="scientific">Ambrosiozyma monospora</name>
    <name type="common">Yeast</name>
    <name type="synonym">Endomycopsis monosporus</name>
    <dbReference type="NCBI Taxonomy" id="43982"/>
    <lineage>
        <taxon>Eukaryota</taxon>
        <taxon>Fungi</taxon>
        <taxon>Dikarya</taxon>
        <taxon>Ascomycota</taxon>
        <taxon>Saccharomycotina</taxon>
        <taxon>Pichiomycetes</taxon>
        <taxon>Pichiales</taxon>
        <taxon>Pichiaceae</taxon>
        <taxon>Ambrosiozyma</taxon>
    </lineage>
</organism>
<dbReference type="InterPro" id="IPR015425">
    <property type="entry name" value="FH2_Formin"/>
</dbReference>
<evidence type="ECO:0000256" key="1">
    <source>
        <dbReference type="SAM" id="Coils"/>
    </source>
</evidence>
<dbReference type="PANTHER" id="PTHR47102:SF1">
    <property type="entry name" value="BNI1-RELATED PROTEIN 1"/>
    <property type="match status" value="1"/>
</dbReference>
<name>A0A9W6Z6E6_AMBMO</name>
<dbReference type="AlphaFoldDB" id="A0A9W6Z6E6"/>